<evidence type="ECO:0000256" key="6">
    <source>
        <dbReference type="ARBA" id="ARBA00023015"/>
    </source>
</evidence>
<comment type="similarity">
    <text evidence="2">Belongs to the TFIIB family.</text>
</comment>
<feature type="compositionally biased region" description="Acidic residues" evidence="9">
    <location>
        <begin position="589"/>
        <end position="598"/>
    </location>
</feature>
<gene>
    <name evidence="12" type="ORF">C2S53_012257</name>
</gene>
<dbReference type="AlphaFoldDB" id="A0AAD4J3P9"/>
<feature type="domain" description="Transcription factor TFIIB cyclin-like" evidence="10">
    <location>
        <begin position="78"/>
        <end position="169"/>
    </location>
</feature>
<evidence type="ECO:0000256" key="5">
    <source>
        <dbReference type="ARBA" id="ARBA00022833"/>
    </source>
</evidence>
<dbReference type="CDD" id="cd20554">
    <property type="entry name" value="CYCLIN_TFIIIB90_rpt2"/>
    <property type="match status" value="1"/>
</dbReference>
<dbReference type="FunFam" id="1.10.472.10:FF:000066">
    <property type="entry name" value="Transcription factor IIIB subunit"/>
    <property type="match status" value="1"/>
</dbReference>
<reference evidence="12 13" key="1">
    <citation type="journal article" date="2021" name="Nat. Commun.">
        <title>Incipient diploidization of the medicinal plant Perilla within 10,000 years.</title>
        <authorList>
            <person name="Zhang Y."/>
            <person name="Shen Q."/>
            <person name="Leng L."/>
            <person name="Zhang D."/>
            <person name="Chen S."/>
            <person name="Shi Y."/>
            <person name="Ning Z."/>
            <person name="Chen S."/>
        </authorList>
    </citation>
    <scope>NUCLEOTIDE SEQUENCE [LARGE SCALE GENOMIC DNA]</scope>
    <source>
        <strain evidence="13">cv. PC099</strain>
    </source>
</reference>
<dbReference type="Gene3D" id="1.20.5.650">
    <property type="entry name" value="Single helix bin"/>
    <property type="match status" value="1"/>
</dbReference>
<dbReference type="PANTHER" id="PTHR11618">
    <property type="entry name" value="TRANSCRIPTION INITIATION FACTOR IIB-RELATED"/>
    <property type="match status" value="1"/>
</dbReference>
<dbReference type="InterPro" id="IPR011665">
    <property type="entry name" value="BRF1_TBP-bd_dom"/>
</dbReference>
<dbReference type="InterPro" id="IPR000812">
    <property type="entry name" value="TFIIB"/>
</dbReference>
<dbReference type="InterPro" id="IPR036915">
    <property type="entry name" value="Cyclin-like_sf"/>
</dbReference>
<evidence type="ECO:0000256" key="3">
    <source>
        <dbReference type="ARBA" id="ARBA00022723"/>
    </source>
</evidence>
<dbReference type="GO" id="GO:0000995">
    <property type="term" value="F:RNA polymerase III general transcription initiation factor activity"/>
    <property type="evidence" value="ECO:0007669"/>
    <property type="project" value="TreeGrafter"/>
</dbReference>
<evidence type="ECO:0000256" key="8">
    <source>
        <dbReference type="ARBA" id="ARBA00023242"/>
    </source>
</evidence>
<dbReference type="GO" id="GO:0017025">
    <property type="term" value="F:TBP-class protein binding"/>
    <property type="evidence" value="ECO:0007669"/>
    <property type="project" value="InterPro"/>
</dbReference>
<dbReference type="GO" id="GO:0070897">
    <property type="term" value="P:transcription preinitiation complex assembly"/>
    <property type="evidence" value="ECO:0007669"/>
    <property type="project" value="InterPro"/>
</dbReference>
<feature type="compositionally biased region" description="Polar residues" evidence="9">
    <location>
        <begin position="378"/>
        <end position="397"/>
    </location>
</feature>
<feature type="compositionally biased region" description="Acidic residues" evidence="9">
    <location>
        <begin position="560"/>
        <end position="579"/>
    </location>
</feature>
<dbReference type="Proteomes" id="UP001190926">
    <property type="component" value="Unassembled WGS sequence"/>
</dbReference>
<feature type="region of interest" description="Disordered" evidence="9">
    <location>
        <begin position="499"/>
        <end position="598"/>
    </location>
</feature>
<proteinExistence type="inferred from homology"/>
<keyword evidence="6" id="KW-0805">Transcription regulation</keyword>
<evidence type="ECO:0000256" key="2">
    <source>
        <dbReference type="ARBA" id="ARBA00010857"/>
    </source>
</evidence>
<feature type="domain" description="Brf1 TBP-binding" evidence="11">
    <location>
        <begin position="421"/>
        <end position="546"/>
    </location>
</feature>
<keyword evidence="8" id="KW-0539">Nucleus</keyword>
<dbReference type="InterPro" id="IPR013150">
    <property type="entry name" value="TFIIB_cyclin"/>
</dbReference>
<keyword evidence="5" id="KW-0862">Zinc</keyword>
<evidence type="ECO:0000259" key="11">
    <source>
        <dbReference type="Pfam" id="PF07741"/>
    </source>
</evidence>
<evidence type="ECO:0000256" key="9">
    <source>
        <dbReference type="SAM" id="MobiDB-lite"/>
    </source>
</evidence>
<accession>A0AAD4J3P9</accession>
<dbReference type="GO" id="GO:0001006">
    <property type="term" value="F:RNA polymerase III type 3 promoter sequence-specific DNA binding"/>
    <property type="evidence" value="ECO:0007669"/>
    <property type="project" value="TreeGrafter"/>
</dbReference>
<keyword evidence="7" id="KW-0804">Transcription</keyword>
<keyword evidence="13" id="KW-1185">Reference proteome</keyword>
<dbReference type="PRINTS" id="PR00685">
    <property type="entry name" value="TIFACTORIIB"/>
</dbReference>
<sequence length="598" mass="66244">MATWCENCALRVRCDILDGKTCCSLCGRVFSEDNFTEEATFVKTAGGQVCDVTSSLNPSTIPLVVGNIVKSTQEGNSERTLNEALDGIVDMMYALGIDGGDDISNGSLRIYKILLGSGSTRGRRKEQVQASCLYMMCRLKSKPYLLIDFSEHLRINVYVLGAVFLQLCKILRLEENPVLLNLADPSLFIHRFADRLFGSRNQNVSRTALHIVASMKRDWIQTGRKPSGLCGAALYISALAHGLKCSKSEIIKAVHICEATLTKRLIEFENTESGGLTIEEFEKKSKEFDDLSNMFGKDKSQMKSLNTGKIASGSGELLCQHKGSGTPQFAYGLCSECYSEFMKLSGGLDGGLEPPAFQHAERKRVMAKEAASDISQNLDSTMLPGSTESNSTLSNSKTSHDTINDRMDADDFTLEESESLSDIDDTEVDVYINTEEEKNLKTTVWEEINREYLEEQAAKEAATLAAKKAYEAKFSNCSEDVEGARKLAAAAAAAVAQNRKEKRQKRAAELKSYGPPQTAAEAAKQMLDKTGLSSRFRQDKMDEMFKSDDPSPKKSRTEPEPEEEDDADYEEDPELEVTEDAYGNYTEENNYDEDYDDL</sequence>
<dbReference type="GO" id="GO:0097550">
    <property type="term" value="C:transcription preinitiation complex"/>
    <property type="evidence" value="ECO:0007669"/>
    <property type="project" value="TreeGrafter"/>
</dbReference>
<feature type="domain" description="Transcription factor TFIIB cyclin-like" evidence="10">
    <location>
        <begin position="181"/>
        <end position="270"/>
    </location>
</feature>
<comment type="caution">
    <text evidence="12">The sequence shown here is derived from an EMBL/GenBank/DDBJ whole genome shotgun (WGS) entry which is preliminary data.</text>
</comment>
<dbReference type="Pfam" id="PF00382">
    <property type="entry name" value="TFIIB"/>
    <property type="match status" value="2"/>
</dbReference>
<evidence type="ECO:0000256" key="7">
    <source>
        <dbReference type="ARBA" id="ARBA00023163"/>
    </source>
</evidence>
<dbReference type="Pfam" id="PF07741">
    <property type="entry name" value="BRF1"/>
    <property type="match status" value="1"/>
</dbReference>
<evidence type="ECO:0000313" key="13">
    <source>
        <dbReference type="Proteomes" id="UP001190926"/>
    </source>
</evidence>
<dbReference type="Gene3D" id="1.10.472.10">
    <property type="entry name" value="Cyclin-like"/>
    <property type="match status" value="2"/>
</dbReference>
<protein>
    <recommendedName>
        <fullName evidence="14">Transcription factor IIIB 90 kDa subunit</fullName>
    </recommendedName>
</protein>
<organism evidence="12 13">
    <name type="scientific">Perilla frutescens var. hirtella</name>
    <name type="common">Perilla citriodora</name>
    <name type="synonym">Perilla setoyensis</name>
    <dbReference type="NCBI Taxonomy" id="608512"/>
    <lineage>
        <taxon>Eukaryota</taxon>
        <taxon>Viridiplantae</taxon>
        <taxon>Streptophyta</taxon>
        <taxon>Embryophyta</taxon>
        <taxon>Tracheophyta</taxon>
        <taxon>Spermatophyta</taxon>
        <taxon>Magnoliopsida</taxon>
        <taxon>eudicotyledons</taxon>
        <taxon>Gunneridae</taxon>
        <taxon>Pentapetalae</taxon>
        <taxon>asterids</taxon>
        <taxon>lamiids</taxon>
        <taxon>Lamiales</taxon>
        <taxon>Lamiaceae</taxon>
        <taxon>Nepetoideae</taxon>
        <taxon>Elsholtzieae</taxon>
        <taxon>Perilla</taxon>
    </lineage>
</organism>
<feature type="region of interest" description="Disordered" evidence="9">
    <location>
        <begin position="378"/>
        <end position="404"/>
    </location>
</feature>
<evidence type="ECO:0000313" key="12">
    <source>
        <dbReference type="EMBL" id="KAH6826296.1"/>
    </source>
</evidence>
<evidence type="ECO:0000259" key="10">
    <source>
        <dbReference type="Pfam" id="PF00382"/>
    </source>
</evidence>
<dbReference type="PANTHER" id="PTHR11618:SF4">
    <property type="entry name" value="TRANSCRIPTION FACTOR IIIB 90 KDA SUBUNIT"/>
    <property type="match status" value="1"/>
</dbReference>
<dbReference type="SUPFAM" id="SSF47954">
    <property type="entry name" value="Cyclin-like"/>
    <property type="match status" value="2"/>
</dbReference>
<evidence type="ECO:0000256" key="4">
    <source>
        <dbReference type="ARBA" id="ARBA00022771"/>
    </source>
</evidence>
<keyword evidence="4" id="KW-0863">Zinc-finger</keyword>
<keyword evidence="3" id="KW-0479">Metal-binding</keyword>
<dbReference type="EMBL" id="SDAM02000167">
    <property type="protein sequence ID" value="KAH6826296.1"/>
    <property type="molecule type" value="Genomic_DNA"/>
</dbReference>
<name>A0AAD4J3P9_PERFH</name>
<evidence type="ECO:0000256" key="1">
    <source>
        <dbReference type="ARBA" id="ARBA00004123"/>
    </source>
</evidence>
<comment type="subcellular location">
    <subcellularLocation>
        <location evidence="1">Nucleus</location>
    </subcellularLocation>
</comment>
<evidence type="ECO:0008006" key="14">
    <source>
        <dbReference type="Google" id="ProtNLM"/>
    </source>
</evidence>
<dbReference type="GO" id="GO:0008270">
    <property type="term" value="F:zinc ion binding"/>
    <property type="evidence" value="ECO:0007669"/>
    <property type="project" value="UniProtKB-KW"/>
</dbReference>
<dbReference type="GO" id="GO:0005634">
    <property type="term" value="C:nucleus"/>
    <property type="evidence" value="ECO:0007669"/>
    <property type="project" value="UniProtKB-SubCell"/>
</dbReference>
<feature type="compositionally biased region" description="Basic and acidic residues" evidence="9">
    <location>
        <begin position="536"/>
        <end position="559"/>
    </location>
</feature>
<dbReference type="GO" id="GO:0000126">
    <property type="term" value="C:transcription factor TFIIIB complex"/>
    <property type="evidence" value="ECO:0007669"/>
    <property type="project" value="TreeGrafter"/>
</dbReference>